<dbReference type="OrthoDB" id="2694406at2"/>
<dbReference type="GO" id="GO:0009847">
    <property type="term" value="P:spore germination"/>
    <property type="evidence" value="ECO:0007669"/>
    <property type="project" value="InterPro"/>
</dbReference>
<protein>
    <submittedName>
        <fullName evidence="10">Spore germination protein</fullName>
    </submittedName>
</protein>
<dbReference type="NCBIfam" id="TIGR02887">
    <property type="entry name" value="spore_ger_x_C"/>
    <property type="match status" value="1"/>
</dbReference>
<keyword evidence="6" id="KW-0564">Palmitate</keyword>
<comment type="similarity">
    <text evidence="2">Belongs to the GerABKC lipoprotein family.</text>
</comment>
<reference evidence="10 11" key="1">
    <citation type="journal article" date="2012" name="Front. Microbiol.">
        <title>Redundancy and modularity in membrane-associated dissimilatory nitrate reduction in Bacillus.</title>
        <authorList>
            <person name="Heylen K."/>
            <person name="Keltjens J."/>
        </authorList>
    </citation>
    <scope>NUCLEOTIDE SEQUENCE [LARGE SCALE GENOMIC DNA]</scope>
    <source>
        <strain evidence="11">LMG 21833T</strain>
    </source>
</reference>
<evidence type="ECO:0000256" key="1">
    <source>
        <dbReference type="ARBA" id="ARBA00004635"/>
    </source>
</evidence>
<keyword evidence="7" id="KW-0449">Lipoprotein</keyword>
<dbReference type="Gene3D" id="3.30.300.210">
    <property type="entry name" value="Nutrient germinant receptor protein C, domain 3"/>
    <property type="match status" value="1"/>
</dbReference>
<evidence type="ECO:0000256" key="2">
    <source>
        <dbReference type="ARBA" id="ARBA00007886"/>
    </source>
</evidence>
<evidence type="ECO:0000256" key="4">
    <source>
        <dbReference type="ARBA" id="ARBA00022729"/>
    </source>
</evidence>
<dbReference type="STRING" id="1117379.BABA_11156"/>
<dbReference type="Proteomes" id="UP000006316">
    <property type="component" value="Unassembled WGS sequence"/>
</dbReference>
<evidence type="ECO:0000259" key="8">
    <source>
        <dbReference type="Pfam" id="PF05504"/>
    </source>
</evidence>
<name>K6DLT3_9BACI</name>
<organism evidence="10 11">
    <name type="scientific">Neobacillus bataviensis LMG 21833</name>
    <dbReference type="NCBI Taxonomy" id="1117379"/>
    <lineage>
        <taxon>Bacteria</taxon>
        <taxon>Bacillati</taxon>
        <taxon>Bacillota</taxon>
        <taxon>Bacilli</taxon>
        <taxon>Bacillales</taxon>
        <taxon>Bacillaceae</taxon>
        <taxon>Neobacillus</taxon>
    </lineage>
</organism>
<dbReference type="GO" id="GO:0016020">
    <property type="term" value="C:membrane"/>
    <property type="evidence" value="ECO:0007669"/>
    <property type="project" value="UniProtKB-SubCell"/>
</dbReference>
<keyword evidence="5" id="KW-0472">Membrane</keyword>
<comment type="caution">
    <text evidence="10">The sequence shown here is derived from an EMBL/GenBank/DDBJ whole genome shotgun (WGS) entry which is preliminary data.</text>
</comment>
<keyword evidence="3" id="KW-0309">Germination</keyword>
<dbReference type="PATRIC" id="fig|1117379.3.peg.2327"/>
<keyword evidence="4" id="KW-0732">Signal</keyword>
<keyword evidence="11" id="KW-1185">Reference proteome</keyword>
<dbReference type="PANTHER" id="PTHR35789">
    <property type="entry name" value="SPORE GERMINATION PROTEIN B3"/>
    <property type="match status" value="1"/>
</dbReference>
<dbReference type="Pfam" id="PF05504">
    <property type="entry name" value="Spore_GerAC"/>
    <property type="match status" value="1"/>
</dbReference>
<evidence type="ECO:0000256" key="3">
    <source>
        <dbReference type="ARBA" id="ARBA00022544"/>
    </source>
</evidence>
<evidence type="ECO:0000256" key="6">
    <source>
        <dbReference type="ARBA" id="ARBA00023139"/>
    </source>
</evidence>
<evidence type="ECO:0000256" key="7">
    <source>
        <dbReference type="ARBA" id="ARBA00023288"/>
    </source>
</evidence>
<dbReference type="InterPro" id="IPR046953">
    <property type="entry name" value="Spore_GerAC-like_C"/>
</dbReference>
<sequence length="371" mass="42012">MKRWLPVLLSILLVFILSSCGSKAPLEDLTLALILGVDLDDENNLIFYELNPVFNKGAKKGNEAYEVKAKTIRDSRRLFDGLTTGEVAAGKIQVLLVGKRVLGHAGWFSILDTVYRNPNFSMNTRVVAVKGPVSDVIFYNPGEKPQLSLHLKAVIDKSYDRTRAVKGTLQELHREVYEKGLTPTISEVKKGKKLELAGMTLLYNKGKYAASLDVPESTLLLVLKNEKRREVTLTIPIFSPEKERNIFHENLMSFDASRVKTKIKTGFKQNKFHFDIKVNMTANIVERIFPEDRVKKAELIKLMEKELQDQFEALLKKIQKNKIDPIGFGLYARAYQYEQFKKVDNDWGNALADSVIHVSVNVKLNSDGAVR</sequence>
<evidence type="ECO:0000313" key="11">
    <source>
        <dbReference type="Proteomes" id="UP000006316"/>
    </source>
</evidence>
<feature type="domain" description="Spore germination GerAC-like C-terminal" evidence="8">
    <location>
        <begin position="198"/>
        <end position="367"/>
    </location>
</feature>
<evidence type="ECO:0000256" key="5">
    <source>
        <dbReference type="ARBA" id="ARBA00023136"/>
    </source>
</evidence>
<dbReference type="Pfam" id="PF25198">
    <property type="entry name" value="Spore_GerAC_N"/>
    <property type="match status" value="1"/>
</dbReference>
<feature type="domain" description="Spore germination protein N-terminal" evidence="9">
    <location>
        <begin position="24"/>
        <end position="189"/>
    </location>
</feature>
<dbReference type="PROSITE" id="PS51257">
    <property type="entry name" value="PROKAR_LIPOPROTEIN"/>
    <property type="match status" value="1"/>
</dbReference>
<dbReference type="InterPro" id="IPR038501">
    <property type="entry name" value="Spore_GerAC_C_sf"/>
</dbReference>
<dbReference type="RefSeq" id="WP_007085248.1">
    <property type="nucleotide sequence ID" value="NZ_AJLS01000059.1"/>
</dbReference>
<proteinExistence type="inferred from homology"/>
<dbReference type="EMBL" id="AJLS01000059">
    <property type="protein sequence ID" value="EKN69128.1"/>
    <property type="molecule type" value="Genomic_DNA"/>
</dbReference>
<evidence type="ECO:0000259" key="9">
    <source>
        <dbReference type="Pfam" id="PF25198"/>
    </source>
</evidence>
<dbReference type="InterPro" id="IPR008844">
    <property type="entry name" value="Spore_GerAC-like"/>
</dbReference>
<accession>K6DLT3</accession>
<dbReference type="PANTHER" id="PTHR35789:SF1">
    <property type="entry name" value="SPORE GERMINATION PROTEIN B3"/>
    <property type="match status" value="1"/>
</dbReference>
<dbReference type="AlphaFoldDB" id="K6DLT3"/>
<evidence type="ECO:0000313" key="10">
    <source>
        <dbReference type="EMBL" id="EKN69128.1"/>
    </source>
</evidence>
<comment type="subcellular location">
    <subcellularLocation>
        <location evidence="1">Membrane</location>
        <topology evidence="1">Lipid-anchor</topology>
    </subcellularLocation>
</comment>
<dbReference type="InterPro" id="IPR057336">
    <property type="entry name" value="GerAC_N"/>
</dbReference>
<dbReference type="eggNOG" id="ENOG502ZAZ3">
    <property type="taxonomic scope" value="Bacteria"/>
</dbReference>
<gene>
    <name evidence="10" type="ORF">BABA_11156</name>
</gene>